<feature type="signal peptide" evidence="2">
    <location>
        <begin position="1"/>
        <end position="25"/>
    </location>
</feature>
<evidence type="ECO:0000256" key="2">
    <source>
        <dbReference type="SAM" id="SignalP"/>
    </source>
</evidence>
<evidence type="ECO:0008006" key="4">
    <source>
        <dbReference type="Google" id="ProtNLM"/>
    </source>
</evidence>
<evidence type="ECO:0000313" key="3">
    <source>
        <dbReference type="EMBL" id="SBV69707.1"/>
    </source>
</evidence>
<reference evidence="3" key="1">
    <citation type="submission" date="2016-04" db="EMBL/GenBank/DDBJ databases">
        <authorList>
            <person name="Evans L.H."/>
            <person name="Alamgir A."/>
            <person name="Owens N."/>
            <person name="Weber N.D."/>
            <person name="Virtaneva K."/>
            <person name="Barbian K."/>
            <person name="Babar A."/>
            <person name="Rosenke K."/>
        </authorList>
    </citation>
    <scope>NUCLEOTIDE SEQUENCE</scope>
    <source>
        <strain evidence="3">86-2</strain>
    </source>
</reference>
<proteinExistence type="predicted"/>
<dbReference type="Pfam" id="PF06476">
    <property type="entry name" value="DUF1090"/>
    <property type="match status" value="1"/>
</dbReference>
<dbReference type="InterPro" id="IPR009468">
    <property type="entry name" value="DUF1090"/>
</dbReference>
<keyword evidence="2" id="KW-0732">Signal</keyword>
<organism evidence="3">
    <name type="scientific">uncultured Citrobacter sp</name>
    <dbReference type="NCBI Taxonomy" id="200446"/>
    <lineage>
        <taxon>Bacteria</taxon>
        <taxon>Pseudomonadati</taxon>
        <taxon>Pseudomonadota</taxon>
        <taxon>Gammaproteobacteria</taxon>
        <taxon>Enterobacterales</taxon>
        <taxon>Enterobacteriaceae</taxon>
        <taxon>Citrobacter</taxon>
        <taxon>environmental samples</taxon>
    </lineage>
</organism>
<evidence type="ECO:0000256" key="1">
    <source>
        <dbReference type="SAM" id="MobiDB-lite"/>
    </source>
</evidence>
<accession>A0A212ITB8</accession>
<name>A0A212ITB8_9ENTR</name>
<gene>
    <name evidence="3" type="primary">yqjC</name>
    <name evidence="3" type="ORF">KL86CIT2_800019</name>
</gene>
<feature type="region of interest" description="Disordered" evidence="1">
    <location>
        <begin position="86"/>
        <end position="106"/>
    </location>
</feature>
<feature type="chain" id="PRO_5011110339" description="Protein YqjC" evidence="2">
    <location>
        <begin position="26"/>
        <end position="127"/>
    </location>
</feature>
<protein>
    <recommendedName>
        <fullName evidence="4">Protein YqjC</fullName>
    </recommendedName>
</protein>
<sequence>MEGSRMKYRIAFAISLFALSAGSYANTLCQQKEQDIQREISYAEKHNNQNRINGLKKALSEVRAHCTDSKLRADHQEKIAEQKEEIAERQRDLAEAKQKGDADKIAKRERKLAEARAELKELEARDY</sequence>
<dbReference type="EMBL" id="FLUA01000083">
    <property type="protein sequence ID" value="SBV69707.1"/>
    <property type="molecule type" value="Genomic_DNA"/>
</dbReference>
<dbReference type="AlphaFoldDB" id="A0A212ITB8"/>